<dbReference type="EMBL" id="MKKU01000622">
    <property type="protein sequence ID" value="RNF05817.1"/>
    <property type="molecule type" value="Genomic_DNA"/>
</dbReference>
<feature type="compositionally biased region" description="Acidic residues" evidence="2">
    <location>
        <begin position="187"/>
        <end position="199"/>
    </location>
</feature>
<dbReference type="GO" id="GO:0051131">
    <property type="term" value="P:chaperone-mediated protein complex assembly"/>
    <property type="evidence" value="ECO:0007669"/>
    <property type="project" value="TreeGrafter"/>
</dbReference>
<evidence type="ECO:0000256" key="2">
    <source>
        <dbReference type="SAM" id="MobiDB-lite"/>
    </source>
</evidence>
<dbReference type="PANTHER" id="PTHR22932">
    <property type="entry name" value="TELOMERASE-BINDING PROTEIN P23 HSP90 CO-CHAPERONE"/>
    <property type="match status" value="1"/>
</dbReference>
<dbReference type="GO" id="GO:0006457">
    <property type="term" value="P:protein folding"/>
    <property type="evidence" value="ECO:0007669"/>
    <property type="project" value="TreeGrafter"/>
</dbReference>
<protein>
    <submittedName>
        <fullName evidence="4">p23B protein</fullName>
    </submittedName>
</protein>
<dbReference type="FunFam" id="2.60.40.790:FF:000039">
    <property type="entry name" value="CS domain containing protein"/>
    <property type="match status" value="1"/>
</dbReference>
<evidence type="ECO:0000259" key="3">
    <source>
        <dbReference type="PROSITE" id="PS51203"/>
    </source>
</evidence>
<dbReference type="SUPFAM" id="SSF49764">
    <property type="entry name" value="HSP20-like chaperones"/>
    <property type="match status" value="1"/>
</dbReference>
<dbReference type="Proteomes" id="UP000284403">
    <property type="component" value="Unassembled WGS sequence"/>
</dbReference>
<dbReference type="GO" id="GO:0051879">
    <property type="term" value="F:Hsp90 protein binding"/>
    <property type="evidence" value="ECO:0007669"/>
    <property type="project" value="InterPro"/>
</dbReference>
<evidence type="ECO:0000313" key="6">
    <source>
        <dbReference type="Proteomes" id="UP000284403"/>
    </source>
</evidence>
<keyword evidence="6" id="KW-1185">Reference proteome</keyword>
<dbReference type="EMBL" id="MH422470">
    <property type="protein sequence ID" value="AXL08236.1"/>
    <property type="molecule type" value="Genomic_DNA"/>
</dbReference>
<dbReference type="Gene3D" id="2.60.40.790">
    <property type="match status" value="1"/>
</dbReference>
<evidence type="ECO:0000256" key="1">
    <source>
        <dbReference type="ARBA" id="ARBA00025733"/>
    </source>
</evidence>
<dbReference type="InterPro" id="IPR007052">
    <property type="entry name" value="CS_dom"/>
</dbReference>
<name>A0A422NK05_9TRYP</name>
<dbReference type="PANTHER" id="PTHR22932:SF1">
    <property type="entry name" value="CO-CHAPERONE PROTEIN DAF-41"/>
    <property type="match status" value="1"/>
</dbReference>
<dbReference type="GO" id="GO:0005829">
    <property type="term" value="C:cytosol"/>
    <property type="evidence" value="ECO:0007669"/>
    <property type="project" value="TreeGrafter"/>
</dbReference>
<reference evidence="4" key="2">
    <citation type="submission" date="2018-05" db="EMBL/GenBank/DDBJ databases">
        <title>Genome-wide identification and phylogeny of proteins bearing alpha-crystallin domain-like unveil eight evolutionarily conserved protein families, including the small heat shock proteins, in protists of Kinetoplastea.</title>
        <authorList>
            <person name="Costa-Martins A.G."/>
            <person name="Lima L."/>
            <person name="Alves J.M.P."/>
            <person name="Serrano M.G."/>
            <person name="Buck G.A."/>
            <person name="Camargo E.P."/>
            <person name="Teixeira M.M.G."/>
        </authorList>
    </citation>
    <scope>NUCLEOTIDE SEQUENCE</scope>
    <source>
        <strain evidence="4">Tco_7.2_s676_17</strain>
    </source>
</reference>
<proteinExistence type="inferred from homology"/>
<dbReference type="InterPro" id="IPR008978">
    <property type="entry name" value="HSP20-like_chaperone"/>
</dbReference>
<feature type="domain" description="CS" evidence="3">
    <location>
        <begin position="7"/>
        <end position="106"/>
    </location>
</feature>
<dbReference type="GO" id="GO:0005634">
    <property type="term" value="C:nucleus"/>
    <property type="evidence" value="ECO:0007669"/>
    <property type="project" value="TreeGrafter"/>
</dbReference>
<reference evidence="5 6" key="1">
    <citation type="journal article" date="2018" name="BMC Genomics">
        <title>Genomic comparison of Trypanosoma conorhini and Trypanosoma rangeli to Trypanosoma cruzi strains of high and low virulence.</title>
        <authorList>
            <person name="Bradwell K.R."/>
            <person name="Koparde V.N."/>
            <person name="Matveyev A.V."/>
            <person name="Serrano M.G."/>
            <person name="Alves J.M."/>
            <person name="Parikh H."/>
            <person name="Huang B."/>
            <person name="Lee V."/>
            <person name="Espinosa-Alvarez O."/>
            <person name="Ortiz P.A."/>
            <person name="Costa-Martins A.G."/>
            <person name="Teixeira M.M."/>
            <person name="Buck G.A."/>
        </authorList>
    </citation>
    <scope>NUCLEOTIDE SEQUENCE [LARGE SCALE GENOMIC DNA]</scope>
    <source>
        <strain evidence="5 6">025E</strain>
    </source>
</reference>
<dbReference type="CDD" id="cd06465">
    <property type="entry name" value="p23_hB-ind1_like"/>
    <property type="match status" value="1"/>
</dbReference>
<dbReference type="InterPro" id="IPR045250">
    <property type="entry name" value="p23-like"/>
</dbReference>
<evidence type="ECO:0000313" key="4">
    <source>
        <dbReference type="EMBL" id="AXL08236.1"/>
    </source>
</evidence>
<evidence type="ECO:0000313" key="5">
    <source>
        <dbReference type="EMBL" id="RNF05817.1"/>
    </source>
</evidence>
<gene>
    <name evidence="4" type="primary">p23B</name>
    <name evidence="5" type="ORF">Tco025E_07710</name>
</gene>
<dbReference type="GO" id="GO:0051087">
    <property type="term" value="F:protein-folding chaperone binding"/>
    <property type="evidence" value="ECO:0007669"/>
    <property type="project" value="TreeGrafter"/>
</dbReference>
<feature type="region of interest" description="Disordered" evidence="2">
    <location>
        <begin position="150"/>
        <end position="199"/>
    </location>
</feature>
<sequence>MSASKDVVFPNILWAQRSEHVFLSIPLQDASNVVVEIRDGRVLHFAAAAGEQSYGCTLELFHEVSSEESSHVTLPRQIEVKLKKKWPNDPSDDEEAALCRAWPRLTKEKAKNCHIQVDWSRWKDEDDDADTESEGGLDFGYGNMMSEMMMQKGLENEAPAPLQSGAEATVGSANLGKKDDPGAVNNSDDDYDDLPPLEG</sequence>
<organism evidence="5 6">
    <name type="scientific">Trypanosoma conorhini</name>
    <dbReference type="NCBI Taxonomy" id="83891"/>
    <lineage>
        <taxon>Eukaryota</taxon>
        <taxon>Discoba</taxon>
        <taxon>Euglenozoa</taxon>
        <taxon>Kinetoplastea</taxon>
        <taxon>Metakinetoplastina</taxon>
        <taxon>Trypanosomatida</taxon>
        <taxon>Trypanosomatidae</taxon>
        <taxon>Trypanosoma</taxon>
    </lineage>
</organism>
<dbReference type="OrthoDB" id="1564555at2759"/>
<dbReference type="AlphaFoldDB" id="A0A422NK05"/>
<accession>A0A422NK05</accession>
<dbReference type="Pfam" id="PF04969">
    <property type="entry name" value="CS"/>
    <property type="match status" value="1"/>
</dbReference>
<dbReference type="PROSITE" id="PS51203">
    <property type="entry name" value="CS"/>
    <property type="match status" value="1"/>
</dbReference>
<comment type="similarity">
    <text evidence="1">Belongs to the p23/wos2 family.</text>
</comment>